<accession>M2QWV1</accession>
<dbReference type="EMBL" id="KB445791">
    <property type="protein sequence ID" value="EMD41608.1"/>
    <property type="molecule type" value="Genomic_DNA"/>
</dbReference>
<feature type="compositionally biased region" description="Basic and acidic residues" evidence="1">
    <location>
        <begin position="184"/>
        <end position="194"/>
    </location>
</feature>
<feature type="compositionally biased region" description="Low complexity" evidence="1">
    <location>
        <begin position="129"/>
        <end position="147"/>
    </location>
</feature>
<organism evidence="2 3">
    <name type="scientific">Ceriporiopsis subvermispora (strain B)</name>
    <name type="common">White-rot fungus</name>
    <name type="synonym">Gelatoporia subvermispora</name>
    <dbReference type="NCBI Taxonomy" id="914234"/>
    <lineage>
        <taxon>Eukaryota</taxon>
        <taxon>Fungi</taxon>
        <taxon>Dikarya</taxon>
        <taxon>Basidiomycota</taxon>
        <taxon>Agaricomycotina</taxon>
        <taxon>Agaricomycetes</taxon>
        <taxon>Polyporales</taxon>
        <taxon>Gelatoporiaceae</taxon>
        <taxon>Gelatoporia</taxon>
    </lineage>
</organism>
<name>M2QWV1_CERS8</name>
<reference evidence="2 3" key="1">
    <citation type="journal article" date="2012" name="Proc. Natl. Acad. Sci. U.S.A.">
        <title>Comparative genomics of Ceriporiopsis subvermispora and Phanerochaete chrysosporium provide insight into selective ligninolysis.</title>
        <authorList>
            <person name="Fernandez-Fueyo E."/>
            <person name="Ruiz-Duenas F.J."/>
            <person name="Ferreira P."/>
            <person name="Floudas D."/>
            <person name="Hibbett D.S."/>
            <person name="Canessa P."/>
            <person name="Larrondo L.F."/>
            <person name="James T.Y."/>
            <person name="Seelenfreund D."/>
            <person name="Lobos S."/>
            <person name="Polanco R."/>
            <person name="Tello M."/>
            <person name="Honda Y."/>
            <person name="Watanabe T."/>
            <person name="Watanabe T."/>
            <person name="Ryu J.S."/>
            <person name="Kubicek C.P."/>
            <person name="Schmoll M."/>
            <person name="Gaskell J."/>
            <person name="Hammel K.E."/>
            <person name="St John F.J."/>
            <person name="Vanden Wymelenberg A."/>
            <person name="Sabat G."/>
            <person name="Splinter BonDurant S."/>
            <person name="Syed K."/>
            <person name="Yadav J.S."/>
            <person name="Doddapaneni H."/>
            <person name="Subramanian V."/>
            <person name="Lavin J.L."/>
            <person name="Oguiza J.A."/>
            <person name="Perez G."/>
            <person name="Pisabarro A.G."/>
            <person name="Ramirez L."/>
            <person name="Santoyo F."/>
            <person name="Master E."/>
            <person name="Coutinho P.M."/>
            <person name="Henrissat B."/>
            <person name="Lombard V."/>
            <person name="Magnuson J.K."/>
            <person name="Kuees U."/>
            <person name="Hori C."/>
            <person name="Igarashi K."/>
            <person name="Samejima M."/>
            <person name="Held B.W."/>
            <person name="Barry K.W."/>
            <person name="LaButti K.M."/>
            <person name="Lapidus A."/>
            <person name="Lindquist E.A."/>
            <person name="Lucas S.M."/>
            <person name="Riley R."/>
            <person name="Salamov A.A."/>
            <person name="Hoffmeister D."/>
            <person name="Schwenk D."/>
            <person name="Hadar Y."/>
            <person name="Yarden O."/>
            <person name="de Vries R.P."/>
            <person name="Wiebenga A."/>
            <person name="Stenlid J."/>
            <person name="Eastwood D."/>
            <person name="Grigoriev I.V."/>
            <person name="Berka R.M."/>
            <person name="Blanchette R.A."/>
            <person name="Kersten P."/>
            <person name="Martinez A.T."/>
            <person name="Vicuna R."/>
            <person name="Cullen D."/>
        </authorList>
    </citation>
    <scope>NUCLEOTIDE SEQUENCE [LARGE SCALE GENOMIC DNA]</scope>
    <source>
        <strain evidence="2 3">B</strain>
    </source>
</reference>
<proteinExistence type="predicted"/>
<evidence type="ECO:0000313" key="3">
    <source>
        <dbReference type="Proteomes" id="UP000016930"/>
    </source>
</evidence>
<feature type="compositionally biased region" description="Basic and acidic residues" evidence="1">
    <location>
        <begin position="52"/>
        <end position="75"/>
    </location>
</feature>
<feature type="region of interest" description="Disordered" evidence="1">
    <location>
        <begin position="1"/>
        <end position="178"/>
    </location>
</feature>
<feature type="compositionally biased region" description="Low complexity" evidence="1">
    <location>
        <begin position="85"/>
        <end position="98"/>
    </location>
</feature>
<dbReference type="AlphaFoldDB" id="M2QWV1"/>
<keyword evidence="3" id="KW-1185">Reference proteome</keyword>
<gene>
    <name evidence="2" type="ORF">CERSUDRAFT_110178</name>
</gene>
<evidence type="ECO:0000313" key="2">
    <source>
        <dbReference type="EMBL" id="EMD41608.1"/>
    </source>
</evidence>
<protein>
    <submittedName>
        <fullName evidence="2">Uncharacterized protein</fullName>
    </submittedName>
</protein>
<feature type="compositionally biased region" description="Acidic residues" evidence="1">
    <location>
        <begin position="160"/>
        <end position="172"/>
    </location>
</feature>
<dbReference type="HOGENOM" id="CLU_1348767_0_0_1"/>
<sequence length="203" mass="21901">MRNEVSDRSCTDSNNMTTIRKHDSEIRNDSLQTDLEDGPRERTVHTPGIHGSHHERPPATQPTRDEKARCAHDARLGSLSEPGRTLPTSLASSSPSSPDGSAKYFLPLRPPSPRSPASPRSSSYHRSRSSPLPASMSSSGSTYGVSSHRTRRPSLMYTYDADDAAESAESAEGDATYADVARLEAPDARRRADRGACAGPKVA</sequence>
<feature type="region of interest" description="Disordered" evidence="1">
    <location>
        <begin position="184"/>
        <end position="203"/>
    </location>
</feature>
<dbReference type="Proteomes" id="UP000016930">
    <property type="component" value="Unassembled WGS sequence"/>
</dbReference>
<feature type="compositionally biased region" description="Basic and acidic residues" evidence="1">
    <location>
        <begin position="1"/>
        <end position="10"/>
    </location>
</feature>
<evidence type="ECO:0000256" key="1">
    <source>
        <dbReference type="SAM" id="MobiDB-lite"/>
    </source>
</evidence>